<keyword evidence="3 6" id="KW-0378">Hydrolase</keyword>
<dbReference type="Gene3D" id="3.40.50.1820">
    <property type="entry name" value="alpha/beta hydrolase"/>
    <property type="match status" value="1"/>
</dbReference>
<evidence type="ECO:0000256" key="4">
    <source>
        <dbReference type="ARBA" id="ARBA00023157"/>
    </source>
</evidence>
<keyword evidence="2" id="KW-0719">Serine esterase</keyword>
<evidence type="ECO:0000256" key="1">
    <source>
        <dbReference type="ARBA" id="ARBA00005964"/>
    </source>
</evidence>
<dbReference type="Proteomes" id="UP001652582">
    <property type="component" value="Chromosome 4"/>
</dbReference>
<proteinExistence type="inferred from homology"/>
<keyword evidence="6" id="KW-0732">Signal</keyword>
<feature type="signal peptide" evidence="6">
    <location>
        <begin position="1"/>
        <end position="17"/>
    </location>
</feature>
<dbReference type="PANTHER" id="PTHR11559">
    <property type="entry name" value="CARBOXYLESTERASE"/>
    <property type="match status" value="1"/>
</dbReference>
<dbReference type="OrthoDB" id="3200163at2759"/>
<sequence length="552" mass="62126">MWLGIVAIFAVVTSTVGESTESRLVRIDSGPVRGYKDVSEDIFVYYGIPYAKAPSGSDKFKAPLPSPIWFETFEAVNKDIVCPQIIIPLFNTSSKTMQEDCLVANVYVPDTDKKNLPVVVYVHGGGFILGNGNIVLPKKMVSSKKIVAVTFNYRLGAHGFLCLGTEDAPGNAGMKDQVALLRWVKKNIASFGGNPDDVTIVGGSAGSTSVDLLMISKMAKGLFTKVIPESGANLSPYSVQIDPLQNAKEYAKLLQYDGDDDFYKLQHFYKNAPYELLQSGNVIYRTDSVFLMEPCVEADIGQERFLEDDPVNILKKGDFAKLPMLYGFANMEGLMRLDIFETWKNDMNNKFSDFLPPDLQFESVKQKEAVSEKIKRFYFGNKDVSNDTILDYVNYFSDVMFACPTLRSTKLQLQAGNNQIYLYEYSYVDDSTPVVPHTNIRGASHCAQTTALLDGVFLTSIDEEDIPDDLKLMKRIMRELWLSFITTGKPESSEVPAWPPVGMDWSPHMALKKNPELRGSLLKDRCMFWEDIFDKYYRPPEPPRPHQMRNEL</sequence>
<dbReference type="InterPro" id="IPR019826">
    <property type="entry name" value="Carboxylesterase_B_AS"/>
</dbReference>
<keyword evidence="4" id="KW-1015">Disulfide bond</keyword>
<feature type="chain" id="PRO_5044998689" description="Carboxylic ester hydrolase" evidence="6">
    <location>
        <begin position="18"/>
        <end position="552"/>
    </location>
</feature>
<dbReference type="InterPro" id="IPR002018">
    <property type="entry name" value="CarbesteraseB"/>
</dbReference>
<gene>
    <name evidence="9" type="primary">LOC112058443</name>
</gene>
<reference evidence="9" key="1">
    <citation type="submission" date="2025-08" db="UniProtKB">
        <authorList>
            <consortium name="RefSeq"/>
        </authorList>
    </citation>
    <scope>IDENTIFICATION</scope>
</reference>
<dbReference type="PROSITE" id="PS00122">
    <property type="entry name" value="CARBOXYLESTERASE_B_1"/>
    <property type="match status" value="1"/>
</dbReference>
<name>A0A6J1PB21_BICAN</name>
<dbReference type="EC" id="3.1.1.-" evidence="6"/>
<feature type="domain" description="Carboxylesterase type B" evidence="7">
    <location>
        <begin position="22"/>
        <end position="529"/>
    </location>
</feature>
<dbReference type="InterPro" id="IPR050309">
    <property type="entry name" value="Type-B_Carboxylest/Lipase"/>
</dbReference>
<dbReference type="GeneID" id="112058443"/>
<evidence type="ECO:0000256" key="5">
    <source>
        <dbReference type="ARBA" id="ARBA00023180"/>
    </source>
</evidence>
<keyword evidence="5" id="KW-0325">Glycoprotein</keyword>
<dbReference type="SUPFAM" id="SSF53474">
    <property type="entry name" value="alpha/beta-Hydrolases"/>
    <property type="match status" value="1"/>
</dbReference>
<evidence type="ECO:0000256" key="2">
    <source>
        <dbReference type="ARBA" id="ARBA00022487"/>
    </source>
</evidence>
<dbReference type="KEGG" id="bany:112058443"/>
<dbReference type="AlphaFoldDB" id="A0A6J1PB21"/>
<dbReference type="Pfam" id="PF00135">
    <property type="entry name" value="COesterase"/>
    <property type="match status" value="1"/>
</dbReference>
<evidence type="ECO:0000313" key="9">
    <source>
        <dbReference type="RefSeq" id="XP_023955055.2"/>
    </source>
</evidence>
<keyword evidence="8" id="KW-1185">Reference proteome</keyword>
<comment type="similarity">
    <text evidence="1 6">Belongs to the type-B carboxylesterase/lipase family.</text>
</comment>
<evidence type="ECO:0000256" key="3">
    <source>
        <dbReference type="ARBA" id="ARBA00022801"/>
    </source>
</evidence>
<evidence type="ECO:0000259" key="7">
    <source>
        <dbReference type="Pfam" id="PF00135"/>
    </source>
</evidence>
<organism evidence="8 9">
    <name type="scientific">Bicyclus anynana</name>
    <name type="common">Squinting bush brown butterfly</name>
    <dbReference type="NCBI Taxonomy" id="110368"/>
    <lineage>
        <taxon>Eukaryota</taxon>
        <taxon>Metazoa</taxon>
        <taxon>Ecdysozoa</taxon>
        <taxon>Arthropoda</taxon>
        <taxon>Hexapoda</taxon>
        <taxon>Insecta</taxon>
        <taxon>Pterygota</taxon>
        <taxon>Neoptera</taxon>
        <taxon>Endopterygota</taxon>
        <taxon>Lepidoptera</taxon>
        <taxon>Glossata</taxon>
        <taxon>Ditrysia</taxon>
        <taxon>Papilionoidea</taxon>
        <taxon>Nymphalidae</taxon>
        <taxon>Satyrinae</taxon>
        <taxon>Satyrini</taxon>
        <taxon>Mycalesina</taxon>
        <taxon>Bicyclus</taxon>
    </lineage>
</organism>
<dbReference type="InterPro" id="IPR029058">
    <property type="entry name" value="AB_hydrolase_fold"/>
</dbReference>
<evidence type="ECO:0000256" key="6">
    <source>
        <dbReference type="RuleBase" id="RU361235"/>
    </source>
</evidence>
<evidence type="ECO:0000313" key="8">
    <source>
        <dbReference type="Proteomes" id="UP001652582"/>
    </source>
</evidence>
<dbReference type="RefSeq" id="XP_023955055.2">
    <property type="nucleotide sequence ID" value="XM_024099287.2"/>
</dbReference>
<protein>
    <recommendedName>
        <fullName evidence="6">Carboxylic ester hydrolase</fullName>
        <ecNumber evidence="6">3.1.1.-</ecNumber>
    </recommendedName>
</protein>
<dbReference type="GO" id="GO:0052689">
    <property type="term" value="F:carboxylic ester hydrolase activity"/>
    <property type="evidence" value="ECO:0007669"/>
    <property type="project" value="UniProtKB-KW"/>
</dbReference>
<accession>A0A6J1PB21</accession>